<dbReference type="AlphaFoldDB" id="A0A8S9YUU1"/>
<gene>
    <name evidence="7" type="ORF">EG68_06509</name>
</gene>
<evidence type="ECO:0000256" key="5">
    <source>
        <dbReference type="ARBA" id="ARBA00023136"/>
    </source>
</evidence>
<evidence type="ECO:0000313" key="8">
    <source>
        <dbReference type="Proteomes" id="UP000822476"/>
    </source>
</evidence>
<organism evidence="7 8">
    <name type="scientific">Paragonimus skrjabini miyazakii</name>
    <dbReference type="NCBI Taxonomy" id="59628"/>
    <lineage>
        <taxon>Eukaryota</taxon>
        <taxon>Metazoa</taxon>
        <taxon>Spiralia</taxon>
        <taxon>Lophotrochozoa</taxon>
        <taxon>Platyhelminthes</taxon>
        <taxon>Trematoda</taxon>
        <taxon>Digenea</taxon>
        <taxon>Plagiorchiida</taxon>
        <taxon>Troglotremata</taxon>
        <taxon>Troglotrematidae</taxon>
        <taxon>Paragonimus</taxon>
    </lineage>
</organism>
<name>A0A8S9YUU1_9TREM</name>
<dbReference type="GO" id="GO:0015556">
    <property type="term" value="F:C4-dicarboxylate transmembrane transporter activity"/>
    <property type="evidence" value="ECO:0007669"/>
    <property type="project" value="UniProtKB-ARBA"/>
</dbReference>
<evidence type="ECO:0000256" key="2">
    <source>
        <dbReference type="ARBA" id="ARBA00006772"/>
    </source>
</evidence>
<proteinExistence type="inferred from homology"/>
<feature type="transmembrane region" description="Helical" evidence="6">
    <location>
        <begin position="43"/>
        <end position="71"/>
    </location>
</feature>
<comment type="subcellular location">
    <subcellularLocation>
        <location evidence="1">Membrane</location>
        <topology evidence="1">Multi-pass membrane protein</topology>
    </subcellularLocation>
</comment>
<evidence type="ECO:0000313" key="7">
    <source>
        <dbReference type="EMBL" id="KAF7256761.1"/>
    </source>
</evidence>
<protein>
    <submittedName>
        <fullName evidence="7">Uncharacterized protein</fullName>
    </submittedName>
</protein>
<sequence>MGASLRHKLWIAFLAYRGLGFIILYPIVLIVAPLLISGQPGKGAYILLLMAGYWTTEVIPIYVTALFPVLLGPLFGVLPSNSITVAYMKDTNMLFLGGVLVACAIEHRRLHRRIAITVLKLVGSDPKMLILGFMLPTWFLSMWMSNTATTAMMVTIVEAVLVSLNSIEESKFPADCHIYPVFQTLVPYGCWCGY</sequence>
<dbReference type="PANTHER" id="PTHR10283">
    <property type="entry name" value="SOLUTE CARRIER FAMILY 13 MEMBER"/>
    <property type="match status" value="1"/>
</dbReference>
<evidence type="ECO:0000256" key="1">
    <source>
        <dbReference type="ARBA" id="ARBA00004141"/>
    </source>
</evidence>
<evidence type="ECO:0000256" key="3">
    <source>
        <dbReference type="ARBA" id="ARBA00022692"/>
    </source>
</evidence>
<comment type="similarity">
    <text evidence="2">Belongs to the SLC13A/DASS transporter (TC 2.A.47) family. NADC subfamily.</text>
</comment>
<dbReference type="OrthoDB" id="6493944at2759"/>
<dbReference type="InterPro" id="IPR001898">
    <property type="entry name" value="SLC13A/DASS"/>
</dbReference>
<keyword evidence="4 6" id="KW-1133">Transmembrane helix</keyword>
<comment type="caution">
    <text evidence="7">The sequence shown here is derived from an EMBL/GenBank/DDBJ whole genome shotgun (WGS) entry which is preliminary data.</text>
</comment>
<dbReference type="PANTHER" id="PTHR10283:SF82">
    <property type="entry name" value="SOLUTE CARRIER FAMILY 13 MEMBER 2"/>
    <property type="match status" value="1"/>
</dbReference>
<feature type="transmembrane region" description="Helical" evidence="6">
    <location>
        <begin position="14"/>
        <end position="36"/>
    </location>
</feature>
<dbReference type="GO" id="GO:0005886">
    <property type="term" value="C:plasma membrane"/>
    <property type="evidence" value="ECO:0007669"/>
    <property type="project" value="TreeGrafter"/>
</dbReference>
<keyword evidence="3 6" id="KW-0812">Transmembrane</keyword>
<dbReference type="GO" id="GO:0005310">
    <property type="term" value="F:dicarboxylic acid transmembrane transporter activity"/>
    <property type="evidence" value="ECO:0007669"/>
    <property type="project" value="UniProtKB-ARBA"/>
</dbReference>
<feature type="transmembrane region" description="Helical" evidence="6">
    <location>
        <begin position="128"/>
        <end position="145"/>
    </location>
</feature>
<evidence type="ECO:0000256" key="6">
    <source>
        <dbReference type="SAM" id="Phobius"/>
    </source>
</evidence>
<keyword evidence="5 6" id="KW-0472">Membrane</keyword>
<accession>A0A8S9YUU1</accession>
<dbReference type="Pfam" id="PF00939">
    <property type="entry name" value="Na_sulph_symp"/>
    <property type="match status" value="1"/>
</dbReference>
<dbReference type="EMBL" id="JTDE01002866">
    <property type="protein sequence ID" value="KAF7256761.1"/>
    <property type="molecule type" value="Genomic_DNA"/>
</dbReference>
<evidence type="ECO:0000256" key="4">
    <source>
        <dbReference type="ARBA" id="ARBA00022989"/>
    </source>
</evidence>
<keyword evidence="8" id="KW-1185">Reference proteome</keyword>
<reference evidence="7" key="1">
    <citation type="submission" date="2019-07" db="EMBL/GenBank/DDBJ databases">
        <title>Annotation for the trematode Paragonimus miyazaki's.</title>
        <authorList>
            <person name="Choi Y.-J."/>
        </authorList>
    </citation>
    <scope>NUCLEOTIDE SEQUENCE</scope>
    <source>
        <strain evidence="7">Japan</strain>
    </source>
</reference>
<dbReference type="Proteomes" id="UP000822476">
    <property type="component" value="Unassembled WGS sequence"/>
</dbReference>